<dbReference type="VEuPathDB" id="FungiDB:PAAG_11300"/>
<evidence type="ECO:0000313" key="3">
    <source>
        <dbReference type="Proteomes" id="UP000002059"/>
    </source>
</evidence>
<sequence>MLPQTFVKGTMDGPYTTGQHSADFMRGTSSRKGDPFIKRWHDLFIHLWESRSNHSGICSDPLIAFGLDMDFSESQRHGYKYEFKVEPLTHPESPEYKTAYQLVWHVLTSGSMQKVSHAKPLSLIPALGYLWDDNRGSDCKPGTFADLLRYGSVHFEQTRRTASIVQIEKPKDTMKKGVLEP</sequence>
<reference evidence="2 3" key="1">
    <citation type="journal article" date="2011" name="PLoS Genet.">
        <title>Comparative genomic analysis of human fungal pathogens causing paracoccidioidomycosis.</title>
        <authorList>
            <person name="Desjardins C.A."/>
            <person name="Champion M.D."/>
            <person name="Holder J.W."/>
            <person name="Muszewska A."/>
            <person name="Goldberg J."/>
            <person name="Bailao A.M."/>
            <person name="Brigido M.M."/>
            <person name="Ferreira M.E."/>
            <person name="Garcia A.M."/>
            <person name="Grynberg M."/>
            <person name="Gujja S."/>
            <person name="Heiman D.I."/>
            <person name="Henn M.R."/>
            <person name="Kodira C.D."/>
            <person name="Leon-Narvaez H."/>
            <person name="Longo L.V."/>
            <person name="Ma L.J."/>
            <person name="Malavazi I."/>
            <person name="Matsuo A.L."/>
            <person name="Morais F.V."/>
            <person name="Pereira M."/>
            <person name="Rodriguez-Brito S."/>
            <person name="Sakthikumar S."/>
            <person name="Salem-Izacc S.M."/>
            <person name="Sykes S.M."/>
            <person name="Teixeira M.M."/>
            <person name="Vallejo M.C."/>
            <person name="Walter M.E."/>
            <person name="Yandava C."/>
            <person name="Young S."/>
            <person name="Zeng Q."/>
            <person name="Zucker J."/>
            <person name="Felipe M.S."/>
            <person name="Goldman G.H."/>
            <person name="Haas B.J."/>
            <person name="McEwen J.G."/>
            <person name="Nino-Vega G."/>
            <person name="Puccia R."/>
            <person name="San-Blas G."/>
            <person name="Soares C.M."/>
            <person name="Birren B.W."/>
            <person name="Cuomo C.A."/>
        </authorList>
    </citation>
    <scope>NUCLEOTIDE SEQUENCE [LARGE SCALE GENOMIC DNA]</scope>
    <source>
        <strain evidence="3">ATCC MYA-826 / Pb01</strain>
    </source>
</reference>
<keyword evidence="3" id="KW-1185">Reference proteome</keyword>
<protein>
    <submittedName>
        <fullName evidence="2">Uncharacterized protein</fullName>
    </submittedName>
</protein>
<dbReference type="Proteomes" id="UP000002059">
    <property type="component" value="Partially assembled WGS sequence"/>
</dbReference>
<dbReference type="GeneID" id="9099832"/>
<dbReference type="eggNOG" id="ENOG502RHHQ">
    <property type="taxonomic scope" value="Eukaryota"/>
</dbReference>
<name>A0A0A2V714_PARBA</name>
<dbReference type="EMBL" id="KN293994">
    <property type="protein sequence ID" value="KGQ01910.1"/>
    <property type="molecule type" value="Genomic_DNA"/>
</dbReference>
<dbReference type="OrthoDB" id="409543at2759"/>
<gene>
    <name evidence="2" type="ORF">PAAG_11300</name>
</gene>
<feature type="region of interest" description="Disordered" evidence="1">
    <location>
        <begin position="1"/>
        <end position="30"/>
    </location>
</feature>
<dbReference type="HOGENOM" id="CLU_1489442_0_0_1"/>
<evidence type="ECO:0000313" key="2">
    <source>
        <dbReference type="EMBL" id="KGQ01910.1"/>
    </source>
</evidence>
<evidence type="ECO:0000256" key="1">
    <source>
        <dbReference type="SAM" id="MobiDB-lite"/>
    </source>
</evidence>
<dbReference type="AlphaFoldDB" id="A0A0A2V714"/>
<organism evidence="2 3">
    <name type="scientific">Paracoccidioides lutzii (strain ATCC MYA-826 / Pb01)</name>
    <name type="common">Paracoccidioides brasiliensis</name>
    <dbReference type="NCBI Taxonomy" id="502779"/>
    <lineage>
        <taxon>Eukaryota</taxon>
        <taxon>Fungi</taxon>
        <taxon>Dikarya</taxon>
        <taxon>Ascomycota</taxon>
        <taxon>Pezizomycotina</taxon>
        <taxon>Eurotiomycetes</taxon>
        <taxon>Eurotiomycetidae</taxon>
        <taxon>Onygenales</taxon>
        <taxon>Ajellomycetaceae</taxon>
        <taxon>Paracoccidioides</taxon>
    </lineage>
</organism>
<proteinExistence type="predicted"/>
<accession>A0A0A2V714</accession>
<dbReference type="RefSeq" id="XP_002796536.2">
    <property type="nucleotide sequence ID" value="XM_002796490.2"/>
</dbReference>
<dbReference type="KEGG" id="pbl:PAAG_11300"/>